<proteinExistence type="predicted"/>
<dbReference type="Proteomes" id="UP001243375">
    <property type="component" value="Unassembled WGS sequence"/>
</dbReference>
<evidence type="ECO:0000313" key="1">
    <source>
        <dbReference type="EMBL" id="KAJ9114066.1"/>
    </source>
</evidence>
<evidence type="ECO:0000313" key="2">
    <source>
        <dbReference type="Proteomes" id="UP001243375"/>
    </source>
</evidence>
<keyword evidence="2" id="KW-1185">Reference proteome</keyword>
<gene>
    <name evidence="1" type="ORF">QFC22_005886</name>
</gene>
<reference evidence="1" key="1">
    <citation type="submission" date="2023-04" db="EMBL/GenBank/DDBJ databases">
        <title>Draft Genome sequencing of Naganishia species isolated from polar environments using Oxford Nanopore Technology.</title>
        <authorList>
            <person name="Leo P."/>
            <person name="Venkateswaran K."/>
        </authorList>
    </citation>
    <scope>NUCLEOTIDE SEQUENCE</scope>
    <source>
        <strain evidence="1">MNA-CCFEE 5425</strain>
    </source>
</reference>
<name>A0ACC2WRQ0_9TREE</name>
<dbReference type="EMBL" id="JASBWU010000020">
    <property type="protein sequence ID" value="KAJ9114066.1"/>
    <property type="molecule type" value="Genomic_DNA"/>
</dbReference>
<accession>A0ACC2WRQ0</accession>
<organism evidence="1 2">
    <name type="scientific">Naganishia vaughanmartiniae</name>
    <dbReference type="NCBI Taxonomy" id="1424756"/>
    <lineage>
        <taxon>Eukaryota</taxon>
        <taxon>Fungi</taxon>
        <taxon>Dikarya</taxon>
        <taxon>Basidiomycota</taxon>
        <taxon>Agaricomycotina</taxon>
        <taxon>Tremellomycetes</taxon>
        <taxon>Filobasidiales</taxon>
        <taxon>Filobasidiaceae</taxon>
        <taxon>Naganishia</taxon>
    </lineage>
</organism>
<sequence length="673" mass="73532">MSPIAINEAHAPVNGLKKQVQTTDKVASPQEEQLVLNTIRCLAADLCQQYLFLHFSGYEAWTLDQIKQYHAPVMSGSMAAGHPEIEYPGIEVTTGPLGQGIANAVGMAIASKQLAATYNREGLKVVDNKIWCFSGDGCLQEGVGQEAISIAGHLGLDSLILIYDNNSVTVDGNIDACFTDDTSAKVRAQGWHVIDMYDGSNDLAAILASLDEAKMTTGKPTFLNIRTVIGHSSQKQNTGSAHGAALGDEDVAHVKTTLGFNPDEKFVIPPSVYSYFAECRPKGARAEEEWNATMRAYAERYPAEYQELQMRLSGKFASDDWHARLPSKKDLPAGAQSTRKSSGVVVQALLPAYNAFVAGSADLLESTFVNYIGQVEFQKPESGLGDYSGRQIRFGIREFSMVGLSVGLAAYQKGMFIPVVSTFFMFWLYAAPAARMAALQGLRFIGIGTHDSIGIGEDGPTHQPVELSSYFRCLPNFQLVRPADAEEVIGAWQLALSEENANTPSLFALSRQAVPLLEGSDRNKVGLGAYVVYGHEIEPELTIVATGSEVSRAIDTAKALTLTRKVRVVSMPSQKHFDAQPLQYRQSTLPTSKSLVVAIEAWSSYGWTRYAHASCSMHTFGYSAPQEQLYEKFGFKPEHMAGKIDAWMHKWRAEARLPSVGEFDELLLGYAQH</sequence>
<protein>
    <submittedName>
        <fullName evidence="1">Uncharacterized protein</fullName>
    </submittedName>
</protein>
<comment type="caution">
    <text evidence="1">The sequence shown here is derived from an EMBL/GenBank/DDBJ whole genome shotgun (WGS) entry which is preliminary data.</text>
</comment>